<feature type="compositionally biased region" description="Polar residues" evidence="1">
    <location>
        <begin position="47"/>
        <end position="59"/>
    </location>
</feature>
<evidence type="ECO:0000256" key="1">
    <source>
        <dbReference type="SAM" id="MobiDB-lite"/>
    </source>
</evidence>
<feature type="region of interest" description="Disordered" evidence="1">
    <location>
        <begin position="35"/>
        <end position="124"/>
    </location>
</feature>
<protein>
    <submittedName>
        <fullName evidence="2">Uncharacterized protein</fullName>
    </submittedName>
</protein>
<sequence>MGSYTMNAQAGPSSPSSRFTLGPIISPTMKMIALTEQEIDLDHDESTPTTPRPFNTSLPVTPPRPARSPRRSIDSSHHRPSISSVHSGMITHDWTPLRIQPSHRKPSSSFRSSISSTHPVPGDENRCRVSFDATPVPPSISGFSSVAETPTASRISLGQSTPVREQTVINDESKNVKKARFLEAPLMTRSDYGTSSDTAYTHRSYLSAFTGEDGPDMYAEDFRVPVDEAIRSVPGVVGLGEGWAGGPQRREKKKWFQRGETVEEDPLSLWKGNEQKTTSPIKGIWSRSKRNLFGQSSPALLSEKQPESQTQPPRNSTVIGKLFSLSRSNLVSPDPSQHANPIKSKSKRFSLGIFSSSEITLQQDPTIAIHPSPSMPALSLTKPPNPTPQRHRQKQYSQSSLARSEGDLSMSEQIPPRSSSLQKQGLPPPWRPSSMVLINGGQRNSMLLVPPEQDGNATSESTTSLETPATCLSSTSSLSRGHALTRTATFGLDDIAVEQRIDEENNISEDESDNEWEHVRRESTPNTNGMGKDKDLPRVPSPQQRPSLKQRRTTWLKRMKNVLISSNTQDSSTTSIGQTVDRLLTRRKSSKSRDTTVNPESSINSGEPRMEPLKTSPLAPRRKASRSRHRRNSWMIRSSSSLAKRLSKLTEQVEGDIGRENVGEEEEIDIEDVDHANRLASPLGFASFEPSEVSKNRRKISKKIDLSERRRSSNFSLLAMKSRRSSCVHPLGDIDGLPGSISMPALSKLTTTDLNLRVSLDGEELGLEDILDEERRGSIVQSIRSGTPIPSLTWTPREQAIENTLETLSRKSNSINIQRSPSPNPSYRSKMKARHASLPLNTTHISDINMDERRTGAKSHKRTTTVSTMDSTHSTNLITPRHPNELATFLDALTLISPSTPVEEEPIVPEIEETLGGLTVPGNEKRNSINTHRFSGESYLTQPSLYDTDEVVQGHAIRVDSIEDMQRQASVISLTDIGRNWSTGLQMSKA</sequence>
<dbReference type="RefSeq" id="XP_066087240.1">
    <property type="nucleotide sequence ID" value="XM_066231143.1"/>
</dbReference>
<keyword evidence="3" id="KW-1185">Reference proteome</keyword>
<dbReference type="Proteomes" id="UP001358614">
    <property type="component" value="Chromosome 2"/>
</dbReference>
<gene>
    <name evidence="2" type="ORF">V865_007396</name>
</gene>
<feature type="compositionally biased region" description="Polar residues" evidence="1">
    <location>
        <begin position="455"/>
        <end position="475"/>
    </location>
</feature>
<evidence type="ECO:0000313" key="2">
    <source>
        <dbReference type="EMBL" id="WWD09273.1"/>
    </source>
</evidence>
<feature type="compositionally biased region" description="Polar residues" evidence="1">
    <location>
        <begin position="864"/>
        <end position="878"/>
    </location>
</feature>
<feature type="compositionally biased region" description="Low complexity" evidence="1">
    <location>
        <begin position="107"/>
        <end position="116"/>
    </location>
</feature>
<name>A0AAX4KU54_9TREE</name>
<organism evidence="2 3">
    <name type="scientific">Kwoniella europaea PYCC6329</name>
    <dbReference type="NCBI Taxonomy" id="1423913"/>
    <lineage>
        <taxon>Eukaryota</taxon>
        <taxon>Fungi</taxon>
        <taxon>Dikarya</taxon>
        <taxon>Basidiomycota</taxon>
        <taxon>Agaricomycotina</taxon>
        <taxon>Tremellomycetes</taxon>
        <taxon>Tremellales</taxon>
        <taxon>Cryptococcaceae</taxon>
        <taxon>Kwoniella</taxon>
    </lineage>
</organism>
<reference evidence="2 3" key="1">
    <citation type="submission" date="2024-01" db="EMBL/GenBank/DDBJ databases">
        <title>Comparative genomics of Cryptococcus and Kwoniella reveals pathogenesis evolution and contrasting modes of karyotype evolution via chromosome fusion or intercentromeric recombination.</title>
        <authorList>
            <person name="Coelho M.A."/>
            <person name="David-Palma M."/>
            <person name="Shea T."/>
            <person name="Bowers K."/>
            <person name="McGinley-Smith S."/>
            <person name="Mohammad A.W."/>
            <person name="Gnirke A."/>
            <person name="Yurkov A.M."/>
            <person name="Nowrousian M."/>
            <person name="Sun S."/>
            <person name="Cuomo C.A."/>
            <person name="Heitman J."/>
        </authorList>
    </citation>
    <scope>NUCLEOTIDE SEQUENCE [LARGE SCALE GENOMIC DNA]</scope>
    <source>
        <strain evidence="2 3">PYCC6329</strain>
    </source>
</reference>
<feature type="region of interest" description="Disordered" evidence="1">
    <location>
        <begin position="450"/>
        <end position="475"/>
    </location>
</feature>
<feature type="compositionally biased region" description="Polar residues" evidence="1">
    <location>
        <begin position="1"/>
        <end position="19"/>
    </location>
</feature>
<feature type="compositionally biased region" description="Polar residues" evidence="1">
    <location>
        <begin position="566"/>
        <end position="578"/>
    </location>
</feature>
<dbReference type="GeneID" id="91106197"/>
<accession>A0AAX4KU54</accession>
<feature type="compositionally biased region" description="Polar residues" evidence="1">
    <location>
        <begin position="410"/>
        <end position="423"/>
    </location>
</feature>
<feature type="compositionally biased region" description="Acidic residues" evidence="1">
    <location>
        <begin position="504"/>
        <end position="514"/>
    </location>
</feature>
<dbReference type="AlphaFoldDB" id="A0AAX4KU54"/>
<proteinExistence type="predicted"/>
<feature type="region of interest" description="Disordered" evidence="1">
    <location>
        <begin position="566"/>
        <end position="636"/>
    </location>
</feature>
<dbReference type="EMBL" id="CP144090">
    <property type="protein sequence ID" value="WWD09273.1"/>
    <property type="molecule type" value="Genomic_DNA"/>
</dbReference>
<feature type="region of interest" description="Disordered" evidence="1">
    <location>
        <begin position="854"/>
        <end position="880"/>
    </location>
</feature>
<feature type="region of interest" description="Disordered" evidence="1">
    <location>
        <begin position="1"/>
        <end position="22"/>
    </location>
</feature>
<feature type="region of interest" description="Disordered" evidence="1">
    <location>
        <begin position="367"/>
        <end position="433"/>
    </location>
</feature>
<feature type="region of interest" description="Disordered" evidence="1">
    <location>
        <begin position="502"/>
        <end position="554"/>
    </location>
</feature>
<dbReference type="KEGG" id="ker:91106197"/>
<feature type="compositionally biased region" description="Basic residues" evidence="1">
    <location>
        <begin position="620"/>
        <end position="632"/>
    </location>
</feature>
<evidence type="ECO:0000313" key="3">
    <source>
        <dbReference type="Proteomes" id="UP001358614"/>
    </source>
</evidence>